<comment type="caution">
    <text evidence="2">The sequence shown here is derived from an EMBL/GenBank/DDBJ whole genome shotgun (WGS) entry which is preliminary data.</text>
</comment>
<protein>
    <submittedName>
        <fullName evidence="2">Uncharacterized protein</fullName>
    </submittedName>
</protein>
<keyword evidence="3" id="KW-1185">Reference proteome</keyword>
<dbReference type="AlphaFoldDB" id="A0AAQ4D3Q2"/>
<name>A0AAQ4D3Q2_AMBAM</name>
<evidence type="ECO:0000313" key="3">
    <source>
        <dbReference type="Proteomes" id="UP001321473"/>
    </source>
</evidence>
<sequence length="77" mass="8549">MPCFRNLGWGLRKSQQFSEEEPQGFAGALARSAKRTVVQVFDSQVTAKAVAQPRPPNERPLLVPRVGSHHVDHSREG</sequence>
<evidence type="ECO:0000256" key="1">
    <source>
        <dbReference type="SAM" id="MobiDB-lite"/>
    </source>
</evidence>
<dbReference type="EMBL" id="JARKHS020035582">
    <property type="protein sequence ID" value="KAK8757092.1"/>
    <property type="molecule type" value="Genomic_DNA"/>
</dbReference>
<gene>
    <name evidence="2" type="ORF">V5799_000206</name>
</gene>
<feature type="region of interest" description="Disordered" evidence="1">
    <location>
        <begin position="46"/>
        <end position="77"/>
    </location>
</feature>
<proteinExistence type="predicted"/>
<evidence type="ECO:0000313" key="2">
    <source>
        <dbReference type="EMBL" id="KAK8757092.1"/>
    </source>
</evidence>
<organism evidence="2 3">
    <name type="scientific">Amblyomma americanum</name>
    <name type="common">Lone star tick</name>
    <dbReference type="NCBI Taxonomy" id="6943"/>
    <lineage>
        <taxon>Eukaryota</taxon>
        <taxon>Metazoa</taxon>
        <taxon>Ecdysozoa</taxon>
        <taxon>Arthropoda</taxon>
        <taxon>Chelicerata</taxon>
        <taxon>Arachnida</taxon>
        <taxon>Acari</taxon>
        <taxon>Parasitiformes</taxon>
        <taxon>Ixodida</taxon>
        <taxon>Ixodoidea</taxon>
        <taxon>Ixodidae</taxon>
        <taxon>Amblyomminae</taxon>
        <taxon>Amblyomma</taxon>
    </lineage>
</organism>
<accession>A0AAQ4D3Q2</accession>
<dbReference type="Proteomes" id="UP001321473">
    <property type="component" value="Unassembled WGS sequence"/>
</dbReference>
<reference evidence="2 3" key="1">
    <citation type="journal article" date="2023" name="Arcadia Sci">
        <title>De novo assembly of a long-read Amblyomma americanum tick genome.</title>
        <authorList>
            <person name="Chou S."/>
            <person name="Poskanzer K.E."/>
            <person name="Rollins M."/>
            <person name="Thuy-Boun P.S."/>
        </authorList>
    </citation>
    <scope>NUCLEOTIDE SEQUENCE [LARGE SCALE GENOMIC DNA]</scope>
    <source>
        <strain evidence="2">F_SG_1</strain>
        <tissue evidence="2">Salivary glands</tissue>
    </source>
</reference>